<dbReference type="STRING" id="195064.SAMN05421721_11740"/>
<dbReference type="RefSeq" id="WP_090486996.1">
    <property type="nucleotide sequence ID" value="NZ_FOUO01000017.1"/>
</dbReference>
<proteinExistence type="predicted"/>
<evidence type="ECO:0000313" key="1">
    <source>
        <dbReference type="EMBL" id="SFM64463.1"/>
    </source>
</evidence>
<gene>
    <name evidence="1" type="ORF">SAMN05421721_11740</name>
</gene>
<name>A0A1I4SJM5_ECTMO</name>
<dbReference type="Proteomes" id="UP000199556">
    <property type="component" value="Unassembled WGS sequence"/>
</dbReference>
<protein>
    <recommendedName>
        <fullName evidence="3">DUF4351 domain-containing protein</fullName>
    </recommendedName>
</protein>
<accession>A0A1I4SJM5</accession>
<dbReference type="PANTHER" id="PTHR35586:SF1">
    <property type="entry name" value="SLL1691 PROTEIN"/>
    <property type="match status" value="1"/>
</dbReference>
<reference evidence="1 2" key="1">
    <citation type="submission" date="2016-10" db="EMBL/GenBank/DDBJ databases">
        <authorList>
            <person name="de Groot N.N."/>
        </authorList>
    </citation>
    <scope>NUCLEOTIDE SEQUENCE [LARGE SCALE GENOMIC DNA]</scope>
    <source>
        <strain evidence="1 2">DSM 4180</strain>
    </source>
</reference>
<evidence type="ECO:0000313" key="2">
    <source>
        <dbReference type="Proteomes" id="UP000199556"/>
    </source>
</evidence>
<evidence type="ECO:0008006" key="3">
    <source>
        <dbReference type="Google" id="ProtNLM"/>
    </source>
</evidence>
<dbReference type="OrthoDB" id="5562276at2"/>
<dbReference type="AlphaFoldDB" id="A0A1I4SJM5"/>
<dbReference type="PANTHER" id="PTHR35586">
    <property type="entry name" value="SLL1691 PROTEIN"/>
    <property type="match status" value="1"/>
</dbReference>
<organism evidence="1 2">
    <name type="scientific">Ectothiorhodospira mobilis</name>
    <dbReference type="NCBI Taxonomy" id="195064"/>
    <lineage>
        <taxon>Bacteria</taxon>
        <taxon>Pseudomonadati</taxon>
        <taxon>Pseudomonadota</taxon>
        <taxon>Gammaproteobacteria</taxon>
        <taxon>Chromatiales</taxon>
        <taxon>Ectothiorhodospiraceae</taxon>
        <taxon>Ectothiorhodospira</taxon>
    </lineage>
</organism>
<sequence>MTEQDADRPTDHDSPWKEALEHYFQEFTQLLFPAIYDEVGWPRGYNPMDKELQQITADANTGRRHADKLIQVYARDGSETWVLIHVEVQGAPEEGFAQRMYTYQYRLRDRYGVDVVSLAVLADTRERFRPSAFQYERWGCMLSFTFPMAKLIDWEARWADLEASDNVFALVVMAQIKAKRVKDGATRKDVKIALVRLLYERGYSREQIVQLFRIIDWMIQLPRDLEPEFVQAVYALQEEKMMPYVNTIERVEREKALQQGVEQGIERGRHQGVEGTLRKQLALKFGELPEWADERIAAATDAQLDDWVMRILEADSLESLLGKH</sequence>
<dbReference type="EMBL" id="FOUO01000017">
    <property type="protein sequence ID" value="SFM64463.1"/>
    <property type="molecule type" value="Genomic_DNA"/>
</dbReference>
<keyword evidence="2" id="KW-1185">Reference proteome</keyword>